<dbReference type="AlphaFoldDB" id="A0A0D3CRG4"/>
<dbReference type="InterPro" id="IPR015943">
    <property type="entry name" value="WD40/YVTN_repeat-like_dom_sf"/>
</dbReference>
<evidence type="ECO:0000313" key="3">
    <source>
        <dbReference type="Proteomes" id="UP000032141"/>
    </source>
</evidence>
<dbReference type="PANTHER" id="PTHR44489">
    <property type="match status" value="1"/>
</dbReference>
<dbReference type="PROSITE" id="PS50082">
    <property type="entry name" value="WD_REPEATS_2"/>
    <property type="match status" value="1"/>
</dbReference>
<dbReference type="OMA" id="DEEYSAQ"/>
<dbReference type="InterPro" id="IPR001680">
    <property type="entry name" value="WD40_rpt"/>
</dbReference>
<proteinExistence type="predicted"/>
<feature type="repeat" description="WD" evidence="1">
    <location>
        <begin position="167"/>
        <end position="201"/>
    </location>
</feature>
<dbReference type="STRING" id="109376.A0A0D3CRG4"/>
<dbReference type="Gene3D" id="2.130.10.10">
    <property type="entry name" value="YVTN repeat-like/Quinoprotein amine dehydrogenase"/>
    <property type="match status" value="1"/>
</dbReference>
<dbReference type="eggNOG" id="KOG0274">
    <property type="taxonomic scope" value="Eukaryota"/>
</dbReference>
<dbReference type="Proteomes" id="UP000032141">
    <property type="component" value="Chromosome C6"/>
</dbReference>
<sequence>MVVHAYHINIIQDFMFVYLRSMTQYVRSDCDMADGKEEPTIMFEDEEYSAQDLHHPQIAENWRGDTRYVSCVPCVAVIVFLGGENEGSKNHFNATKKSNGGGNKRVFQRLGGSNYPKDSNQKVCFHWRAGRCNCYSCPFLYRELPGSAPFPGSSSTNNKESIMTLVVTGIALPSGSDKLYTASKDETLRIWDCASGQCTCVLNLGGEAGCMISEGPWLLVGMPNLVKSFDAYLYIQAWNIQTNVDLSLTGPVGQVYSLVVATDLLFAGTQCMYDIFDRHAMCATDNHDERLCM</sequence>
<dbReference type="Gramene" id="Bo6g040060.1">
    <property type="protein sequence ID" value="Bo6g040060.1"/>
    <property type="gene ID" value="Bo6g040060"/>
</dbReference>
<reference evidence="2" key="2">
    <citation type="submission" date="2015-03" db="UniProtKB">
        <authorList>
            <consortium name="EnsemblPlants"/>
        </authorList>
    </citation>
    <scope>IDENTIFICATION</scope>
</reference>
<dbReference type="EnsemblPlants" id="Bo6g040060.1">
    <property type="protein sequence ID" value="Bo6g040060.1"/>
    <property type="gene ID" value="Bo6g040060"/>
</dbReference>
<reference evidence="2 3" key="1">
    <citation type="journal article" date="2014" name="Genome Biol.">
        <title>Transcriptome and methylome profiling reveals relics of genome dominance in the mesopolyploid Brassica oleracea.</title>
        <authorList>
            <person name="Parkin I.A."/>
            <person name="Koh C."/>
            <person name="Tang H."/>
            <person name="Robinson S.J."/>
            <person name="Kagale S."/>
            <person name="Clarke W.E."/>
            <person name="Town C.D."/>
            <person name="Nixon J."/>
            <person name="Krishnakumar V."/>
            <person name="Bidwell S.L."/>
            <person name="Denoeud F."/>
            <person name="Belcram H."/>
            <person name="Links M.G."/>
            <person name="Just J."/>
            <person name="Clarke C."/>
            <person name="Bender T."/>
            <person name="Huebert T."/>
            <person name="Mason A.S."/>
            <person name="Pires J.C."/>
            <person name="Barker G."/>
            <person name="Moore J."/>
            <person name="Walley P.G."/>
            <person name="Manoli S."/>
            <person name="Batley J."/>
            <person name="Edwards D."/>
            <person name="Nelson M.N."/>
            <person name="Wang X."/>
            <person name="Paterson A.H."/>
            <person name="King G."/>
            <person name="Bancroft I."/>
            <person name="Chalhoub B."/>
            <person name="Sharpe A.G."/>
        </authorList>
    </citation>
    <scope>NUCLEOTIDE SEQUENCE</scope>
    <source>
        <strain evidence="2 3">cv. TO1000</strain>
    </source>
</reference>
<dbReference type="HOGENOM" id="CLU_951078_0_0_1"/>
<keyword evidence="1" id="KW-0853">WD repeat</keyword>
<accession>A0A0D3CRG4</accession>
<organism evidence="2 3">
    <name type="scientific">Brassica oleracea var. oleracea</name>
    <dbReference type="NCBI Taxonomy" id="109376"/>
    <lineage>
        <taxon>Eukaryota</taxon>
        <taxon>Viridiplantae</taxon>
        <taxon>Streptophyta</taxon>
        <taxon>Embryophyta</taxon>
        <taxon>Tracheophyta</taxon>
        <taxon>Spermatophyta</taxon>
        <taxon>Magnoliopsida</taxon>
        <taxon>eudicotyledons</taxon>
        <taxon>Gunneridae</taxon>
        <taxon>Pentapetalae</taxon>
        <taxon>rosids</taxon>
        <taxon>malvids</taxon>
        <taxon>Brassicales</taxon>
        <taxon>Brassicaceae</taxon>
        <taxon>Brassiceae</taxon>
        <taxon>Brassica</taxon>
    </lineage>
</organism>
<protein>
    <submittedName>
        <fullName evidence="2">Uncharacterized protein</fullName>
    </submittedName>
</protein>
<dbReference type="InterPro" id="IPR044715">
    <property type="entry name" value="WDR86-like"/>
</dbReference>
<evidence type="ECO:0000313" key="2">
    <source>
        <dbReference type="EnsemblPlants" id="Bo6g040060.1"/>
    </source>
</evidence>
<keyword evidence="3" id="KW-1185">Reference proteome</keyword>
<name>A0A0D3CRG4_BRAOL</name>
<dbReference type="SUPFAM" id="SSF50969">
    <property type="entry name" value="YVTN repeat-like/Quinoprotein amine dehydrogenase"/>
    <property type="match status" value="1"/>
</dbReference>
<dbReference type="PANTHER" id="PTHR44489:SF18">
    <property type="entry name" value="ZINC FINGER CCCH DOMAIN-CONTAINING PROTEIN 48"/>
    <property type="match status" value="1"/>
</dbReference>
<dbReference type="InterPro" id="IPR011044">
    <property type="entry name" value="Quino_amine_DH_bsu"/>
</dbReference>
<evidence type="ECO:0000256" key="1">
    <source>
        <dbReference type="PROSITE-ProRule" id="PRU00221"/>
    </source>
</evidence>